<organism evidence="4 5">
    <name type="scientific">Nocardia mexicana</name>
    <dbReference type="NCBI Taxonomy" id="279262"/>
    <lineage>
        <taxon>Bacteria</taxon>
        <taxon>Bacillati</taxon>
        <taxon>Actinomycetota</taxon>
        <taxon>Actinomycetes</taxon>
        <taxon>Mycobacteriales</taxon>
        <taxon>Nocardiaceae</taxon>
        <taxon>Nocardia</taxon>
    </lineage>
</organism>
<feature type="region of interest" description="Disordered" evidence="1">
    <location>
        <begin position="1"/>
        <end position="47"/>
    </location>
</feature>
<keyword evidence="2" id="KW-1133">Transmembrane helix</keyword>
<feature type="transmembrane region" description="Helical" evidence="2">
    <location>
        <begin position="75"/>
        <end position="97"/>
    </location>
</feature>
<dbReference type="InterPro" id="IPR036779">
    <property type="entry name" value="LysM_dom_sf"/>
</dbReference>
<dbReference type="RefSeq" id="WP_169814352.1">
    <property type="nucleotide sequence ID" value="NZ_QQAZ01000024.1"/>
</dbReference>
<evidence type="ECO:0000313" key="4">
    <source>
        <dbReference type="EMBL" id="RDI42754.1"/>
    </source>
</evidence>
<keyword evidence="2" id="KW-0472">Membrane</keyword>
<proteinExistence type="predicted"/>
<name>A0A370GK32_9NOCA</name>
<accession>A0A370GK32</accession>
<evidence type="ECO:0000256" key="2">
    <source>
        <dbReference type="SAM" id="Phobius"/>
    </source>
</evidence>
<evidence type="ECO:0000256" key="1">
    <source>
        <dbReference type="SAM" id="MobiDB-lite"/>
    </source>
</evidence>
<dbReference type="Proteomes" id="UP000255355">
    <property type="component" value="Unassembled WGS sequence"/>
</dbReference>
<keyword evidence="5" id="KW-1185">Reference proteome</keyword>
<protein>
    <submittedName>
        <fullName evidence="4">LysM domain-containing protein</fullName>
    </submittedName>
</protein>
<evidence type="ECO:0000259" key="3">
    <source>
        <dbReference type="Pfam" id="PF01476"/>
    </source>
</evidence>
<dbReference type="AlphaFoldDB" id="A0A370GK32"/>
<keyword evidence="2" id="KW-0812">Transmembrane</keyword>
<dbReference type="STRING" id="1210089.GCA_001613165_06364"/>
<evidence type="ECO:0000313" key="5">
    <source>
        <dbReference type="Proteomes" id="UP000255355"/>
    </source>
</evidence>
<dbReference type="Gene3D" id="3.10.350.10">
    <property type="entry name" value="LysM domain"/>
    <property type="match status" value="1"/>
</dbReference>
<dbReference type="EMBL" id="QQAZ01000024">
    <property type="protein sequence ID" value="RDI42754.1"/>
    <property type="molecule type" value="Genomic_DNA"/>
</dbReference>
<gene>
    <name evidence="4" type="ORF">DFR68_12417</name>
</gene>
<dbReference type="InterPro" id="IPR018392">
    <property type="entry name" value="LysM"/>
</dbReference>
<reference evidence="4 5" key="1">
    <citation type="submission" date="2018-07" db="EMBL/GenBank/DDBJ databases">
        <title>Genomic Encyclopedia of Type Strains, Phase IV (KMG-IV): sequencing the most valuable type-strain genomes for metagenomic binning, comparative biology and taxonomic classification.</title>
        <authorList>
            <person name="Goeker M."/>
        </authorList>
    </citation>
    <scope>NUCLEOTIDE SEQUENCE [LARGE SCALE GENOMIC DNA]</scope>
    <source>
        <strain evidence="4 5">DSM 44952</strain>
    </source>
</reference>
<feature type="domain" description="LysM" evidence="3">
    <location>
        <begin position="114"/>
        <end position="161"/>
    </location>
</feature>
<comment type="caution">
    <text evidence="4">The sequence shown here is derived from an EMBL/GenBank/DDBJ whole genome shotgun (WGS) entry which is preliminary data.</text>
</comment>
<sequence>MRTAVSEFDTAGTDLGFDTVPRPRRLPARSSTGLVRDTRRPRGTRPGSALVRYERPRVELSRGPHAVDRVERAQVGFATLAVAALVSAAVVCGLLGLAQLRAGAPAAESTSVVQVHEGESLSEVAARVAPADPVRDTVRKIVELNGLSAAEVAPGRTLIVPAAAE</sequence>
<dbReference type="Pfam" id="PF01476">
    <property type="entry name" value="LysM"/>
    <property type="match status" value="1"/>
</dbReference>